<reference evidence="3" key="1">
    <citation type="journal article" date="2007" name="Science">
        <title>Draft genome of the filarial nematode parasite Brugia malayi.</title>
        <authorList>
            <person name="Ghedin E."/>
            <person name="Wang S."/>
            <person name="Spiro D."/>
            <person name="Caler E."/>
            <person name="Zhao Q."/>
            <person name="Crabtree J."/>
            <person name="Allen J.E."/>
            <person name="Delcher A.L."/>
            <person name="Guiliano D.B."/>
            <person name="Miranda-Saavedra D."/>
            <person name="Angiuoli S.V."/>
            <person name="Creasy T."/>
            <person name="Amedeo P."/>
            <person name="Haas B."/>
            <person name="El-Sayed N.M."/>
            <person name="Wortman J.R."/>
            <person name="Feldblyum T."/>
            <person name="Tallon L."/>
            <person name="Schatz M."/>
            <person name="Shumway M."/>
            <person name="Koo H."/>
            <person name="Salzberg S.L."/>
            <person name="Schobel S."/>
            <person name="Pertea M."/>
            <person name="Pop M."/>
            <person name="White O."/>
            <person name="Barton G.J."/>
            <person name="Carlow C.K."/>
            <person name="Crawford M.J."/>
            <person name="Daub J."/>
            <person name="Dimmic M.W."/>
            <person name="Estes C.F."/>
            <person name="Foster J.M."/>
            <person name="Ganatra M."/>
            <person name="Gregory W.F."/>
            <person name="Johnson N.M."/>
            <person name="Jin J."/>
            <person name="Komuniecki R."/>
            <person name="Korf I."/>
            <person name="Kumar S."/>
            <person name="Laney S."/>
            <person name="Li B.W."/>
            <person name="Li W."/>
            <person name="Lindblom T.H."/>
            <person name="Lustigman S."/>
            <person name="Ma D."/>
            <person name="Maina C.V."/>
            <person name="Martin D.M."/>
            <person name="McCarter J.P."/>
            <person name="McReynolds L."/>
            <person name="Mitreva M."/>
            <person name="Nutman T.B."/>
            <person name="Parkinson J."/>
            <person name="Peregrin-Alvarez J.M."/>
            <person name="Poole C."/>
            <person name="Ren Q."/>
            <person name="Saunders L."/>
            <person name="Sluder A.E."/>
            <person name="Smith K."/>
            <person name="Stanke M."/>
            <person name="Unnasch T.R."/>
            <person name="Ware J."/>
            <person name="Wei A.D."/>
            <person name="Weil G."/>
            <person name="Williams D.J."/>
            <person name="Zhang Y."/>
            <person name="Williams S.A."/>
            <person name="Fraser-Liggett C."/>
            <person name="Slatko B."/>
            <person name="Blaxter M.L."/>
            <person name="Scott A.L."/>
        </authorList>
    </citation>
    <scope>NUCLEOTIDE SEQUENCE</scope>
    <source>
        <strain evidence="3">FR3</strain>
    </source>
</reference>
<evidence type="ECO:0000256" key="1">
    <source>
        <dbReference type="SAM" id="Phobius"/>
    </source>
</evidence>
<dbReference type="EMBL" id="LN854756">
    <property type="protein sequence ID" value="CDP90849.1"/>
    <property type="molecule type" value="Genomic_DNA"/>
</dbReference>
<dbReference type="AlphaFoldDB" id="A0A1P6BVK9"/>
<protein>
    <submittedName>
        <fullName evidence="2">Bm28</fullName>
    </submittedName>
    <submittedName>
        <fullName evidence="3">Bm889</fullName>
    </submittedName>
</protein>
<dbReference type="EMBL" id="LN861344">
    <property type="protein sequence ID" value="CDQ01542.1"/>
    <property type="molecule type" value="Genomic_DNA"/>
</dbReference>
<accession>A0A1P6BVK9</accession>
<keyword evidence="1" id="KW-0472">Membrane</keyword>
<feature type="transmembrane region" description="Helical" evidence="1">
    <location>
        <begin position="23"/>
        <end position="42"/>
    </location>
</feature>
<sequence>METDRVNKTYRYSTNQFSNHNSFHYSLIIFFFLLMNKMILMLN</sequence>
<name>A0A1P6BVK9_BRUMA</name>
<proteinExistence type="predicted"/>
<organism evidence="3">
    <name type="scientific">Brugia malayi</name>
    <name type="common">Filarial nematode worm</name>
    <dbReference type="NCBI Taxonomy" id="6279"/>
    <lineage>
        <taxon>Eukaryota</taxon>
        <taxon>Metazoa</taxon>
        <taxon>Ecdysozoa</taxon>
        <taxon>Nematoda</taxon>
        <taxon>Chromadorea</taxon>
        <taxon>Rhabditida</taxon>
        <taxon>Spirurina</taxon>
        <taxon>Spiruromorpha</taxon>
        <taxon>Filarioidea</taxon>
        <taxon>Onchocercidae</taxon>
        <taxon>Brugia</taxon>
    </lineage>
</organism>
<keyword evidence="1" id="KW-1133">Transmembrane helix</keyword>
<evidence type="ECO:0000313" key="2">
    <source>
        <dbReference type="EMBL" id="CDP90849.1"/>
    </source>
</evidence>
<evidence type="ECO:0000313" key="3">
    <source>
        <dbReference type="EMBL" id="CDQ01542.1"/>
    </source>
</evidence>
<gene>
    <name evidence="3" type="primary">Bm889</name>
    <name evidence="2" type="synonym">Bm28</name>
    <name evidence="2" type="ORF">BM_Bm28</name>
    <name evidence="3" type="ORF">BM_Bm889</name>
</gene>
<keyword evidence="1" id="KW-0812">Transmembrane</keyword>
<reference evidence="3" key="2">
    <citation type="submission" date="2012-12" db="EMBL/GenBank/DDBJ databases">
        <authorList>
            <consortium name="WormBase Consortium"/>
            <person name="Ghedin E."/>
            <person name="Paulini M."/>
        </authorList>
    </citation>
    <scope>NUCLEOTIDE SEQUENCE</scope>
    <source>
        <strain evidence="3">FR3</strain>
    </source>
</reference>